<dbReference type="PANTHER" id="PTHR12558">
    <property type="entry name" value="CELL DIVISION CYCLE 16,23,27"/>
    <property type="match status" value="1"/>
</dbReference>
<feature type="region of interest" description="Disordered" evidence="3">
    <location>
        <begin position="308"/>
        <end position="327"/>
    </location>
</feature>
<dbReference type="PROSITE" id="PS50005">
    <property type="entry name" value="TPR"/>
    <property type="match status" value="2"/>
</dbReference>
<feature type="non-terminal residue" evidence="4">
    <location>
        <position position="1"/>
    </location>
</feature>
<keyword evidence="1 2" id="KW-0802">TPR repeat</keyword>
<evidence type="ECO:0000256" key="3">
    <source>
        <dbReference type="SAM" id="MobiDB-lite"/>
    </source>
</evidence>
<dbReference type="InterPro" id="IPR019734">
    <property type="entry name" value="TPR_rpt"/>
</dbReference>
<dbReference type="SUPFAM" id="SSF48452">
    <property type="entry name" value="TPR-like"/>
    <property type="match status" value="1"/>
</dbReference>
<proteinExistence type="predicted"/>
<dbReference type="GO" id="GO:0045842">
    <property type="term" value="P:positive regulation of mitotic metaphase/anaphase transition"/>
    <property type="evidence" value="ECO:0007669"/>
    <property type="project" value="TreeGrafter"/>
</dbReference>
<evidence type="ECO:0000256" key="2">
    <source>
        <dbReference type="PROSITE-ProRule" id="PRU00339"/>
    </source>
</evidence>
<dbReference type="Proteomes" id="UP001174909">
    <property type="component" value="Unassembled WGS sequence"/>
</dbReference>
<dbReference type="AlphaFoldDB" id="A0AA35RG45"/>
<dbReference type="SMART" id="SM00028">
    <property type="entry name" value="TPR"/>
    <property type="match status" value="2"/>
</dbReference>
<name>A0AA35RG45_GEOBA</name>
<evidence type="ECO:0000256" key="1">
    <source>
        <dbReference type="ARBA" id="ARBA00022803"/>
    </source>
</evidence>
<feature type="repeat" description="TPR" evidence="2">
    <location>
        <begin position="262"/>
        <end position="295"/>
    </location>
</feature>
<dbReference type="EMBL" id="CASHTH010001007">
    <property type="protein sequence ID" value="CAI8010068.1"/>
    <property type="molecule type" value="Genomic_DNA"/>
</dbReference>
<gene>
    <name evidence="4" type="ORF">GBAR_LOCUS6674</name>
</gene>
<evidence type="ECO:0000313" key="4">
    <source>
        <dbReference type="EMBL" id="CAI8010068.1"/>
    </source>
</evidence>
<sequence length="363" mass="41334">FQFSIHPFVYKSYSPIHTFLLIPHSSIHFPSLPYAHSPYPHSPIPSRHRPRIPMFSATWTRTPDSSQTSRNWKSCLVLWWHASDSHSECWVAKAWYQTRNAALSSLERSRASVLLENAYSYSLRNAEAAFCHASLFWTKQDVHSAVQKYQEAVHIDPSFSEAYEALVRCYLVMRRDREALSLARAASQHIRRPVFHYYLQGIALSQKPATTDKCRVLLEKAVKTDPSYQQAVIQLSKLYLREGAGENAVDLLRKHSDIHSCPLVHTELGNCLTLLKRHQEAMEHYSQALIQDPTFEKALQGMELLQQQLQSGGGGGGGGGGDHENSEDRGQLLAVRPLDLENPLEMDSDEDVLELPYQDHNMW</sequence>
<dbReference type="InterPro" id="IPR011990">
    <property type="entry name" value="TPR-like_helical_dom_sf"/>
</dbReference>
<dbReference type="Gene3D" id="1.25.40.10">
    <property type="entry name" value="Tetratricopeptide repeat domain"/>
    <property type="match status" value="2"/>
</dbReference>
<feature type="compositionally biased region" description="Gly residues" evidence="3">
    <location>
        <begin position="311"/>
        <end position="320"/>
    </location>
</feature>
<protein>
    <submittedName>
        <fullName evidence="4">Anaphase-promoting complex subunit 7</fullName>
    </submittedName>
</protein>
<dbReference type="GO" id="GO:0016567">
    <property type="term" value="P:protein ubiquitination"/>
    <property type="evidence" value="ECO:0007669"/>
    <property type="project" value="TreeGrafter"/>
</dbReference>
<evidence type="ECO:0000313" key="5">
    <source>
        <dbReference type="Proteomes" id="UP001174909"/>
    </source>
</evidence>
<keyword evidence="5" id="KW-1185">Reference proteome</keyword>
<dbReference type="GO" id="GO:0005680">
    <property type="term" value="C:anaphase-promoting complex"/>
    <property type="evidence" value="ECO:0007669"/>
    <property type="project" value="TreeGrafter"/>
</dbReference>
<dbReference type="PANTHER" id="PTHR12558:SF36">
    <property type="entry name" value="ANAPHASE-PROMOTING COMPLEX SUBUNIT 7"/>
    <property type="match status" value="1"/>
</dbReference>
<reference evidence="4" key="1">
    <citation type="submission" date="2023-03" db="EMBL/GenBank/DDBJ databases">
        <authorList>
            <person name="Steffen K."/>
            <person name="Cardenas P."/>
        </authorList>
    </citation>
    <scope>NUCLEOTIDE SEQUENCE</scope>
</reference>
<accession>A0AA35RG45</accession>
<comment type="caution">
    <text evidence="4">The sequence shown here is derived from an EMBL/GenBank/DDBJ whole genome shotgun (WGS) entry which is preliminary data.</text>
</comment>
<organism evidence="4 5">
    <name type="scientific">Geodia barretti</name>
    <name type="common">Barrett's horny sponge</name>
    <dbReference type="NCBI Taxonomy" id="519541"/>
    <lineage>
        <taxon>Eukaryota</taxon>
        <taxon>Metazoa</taxon>
        <taxon>Porifera</taxon>
        <taxon>Demospongiae</taxon>
        <taxon>Heteroscleromorpha</taxon>
        <taxon>Tetractinellida</taxon>
        <taxon>Astrophorina</taxon>
        <taxon>Geodiidae</taxon>
        <taxon>Geodia</taxon>
    </lineage>
</organism>
<dbReference type="GO" id="GO:0051301">
    <property type="term" value="P:cell division"/>
    <property type="evidence" value="ECO:0007669"/>
    <property type="project" value="TreeGrafter"/>
</dbReference>
<dbReference type="Pfam" id="PF00515">
    <property type="entry name" value="TPR_1"/>
    <property type="match status" value="1"/>
</dbReference>
<feature type="repeat" description="TPR" evidence="2">
    <location>
        <begin position="126"/>
        <end position="159"/>
    </location>
</feature>